<dbReference type="Pfam" id="PF04564">
    <property type="entry name" value="U-box"/>
    <property type="match status" value="1"/>
</dbReference>
<comment type="caution">
    <text evidence="4">The sequence shown here is derived from an EMBL/GenBank/DDBJ whole genome shotgun (WGS) entry which is preliminary data.</text>
</comment>
<dbReference type="Proteomes" id="UP000824469">
    <property type="component" value="Unassembled WGS sequence"/>
</dbReference>
<evidence type="ECO:0000256" key="2">
    <source>
        <dbReference type="ARBA" id="ARBA00022679"/>
    </source>
</evidence>
<dbReference type="InterPro" id="IPR013083">
    <property type="entry name" value="Znf_RING/FYVE/PHD"/>
</dbReference>
<gene>
    <name evidence="4" type="ORF">KI387_021283</name>
</gene>
<evidence type="ECO:0000256" key="1">
    <source>
        <dbReference type="ARBA" id="ARBA00004906"/>
    </source>
</evidence>
<keyword evidence="2" id="KW-0808">Transferase</keyword>
<dbReference type="PROSITE" id="PS51698">
    <property type="entry name" value="U_BOX"/>
    <property type="match status" value="1"/>
</dbReference>
<reference evidence="4 5" key="1">
    <citation type="journal article" date="2021" name="Nat. Plants">
        <title>The Taxus genome provides insights into paclitaxel biosynthesis.</title>
        <authorList>
            <person name="Xiong X."/>
            <person name="Gou J."/>
            <person name="Liao Q."/>
            <person name="Li Y."/>
            <person name="Zhou Q."/>
            <person name="Bi G."/>
            <person name="Li C."/>
            <person name="Du R."/>
            <person name="Wang X."/>
            <person name="Sun T."/>
            <person name="Guo L."/>
            <person name="Liang H."/>
            <person name="Lu P."/>
            <person name="Wu Y."/>
            <person name="Zhang Z."/>
            <person name="Ro D.K."/>
            <person name="Shang Y."/>
            <person name="Huang S."/>
            <person name="Yan J."/>
        </authorList>
    </citation>
    <scope>NUCLEOTIDE SEQUENCE [LARGE SCALE GENOMIC DNA]</scope>
    <source>
        <strain evidence="4">Ta-2019</strain>
    </source>
</reference>
<feature type="non-terminal residue" evidence="4">
    <location>
        <position position="1"/>
    </location>
</feature>
<dbReference type="SUPFAM" id="SSF57850">
    <property type="entry name" value="RING/U-box"/>
    <property type="match status" value="1"/>
</dbReference>
<evidence type="ECO:0000259" key="3">
    <source>
        <dbReference type="PROSITE" id="PS51698"/>
    </source>
</evidence>
<protein>
    <recommendedName>
        <fullName evidence="3">U-box domain-containing protein</fullName>
    </recommendedName>
</protein>
<organism evidence="4 5">
    <name type="scientific">Taxus chinensis</name>
    <name type="common">Chinese yew</name>
    <name type="synonym">Taxus wallichiana var. chinensis</name>
    <dbReference type="NCBI Taxonomy" id="29808"/>
    <lineage>
        <taxon>Eukaryota</taxon>
        <taxon>Viridiplantae</taxon>
        <taxon>Streptophyta</taxon>
        <taxon>Embryophyta</taxon>
        <taxon>Tracheophyta</taxon>
        <taxon>Spermatophyta</taxon>
        <taxon>Pinopsida</taxon>
        <taxon>Pinidae</taxon>
        <taxon>Conifers II</taxon>
        <taxon>Cupressales</taxon>
        <taxon>Taxaceae</taxon>
        <taxon>Taxus</taxon>
    </lineage>
</organism>
<sequence length="224" mass="25990">VDGQSPSYISSELHRFKRDIDEAERKKELRDVKYMQQVMALLSQADADMALETSRKQYMELRRAISRSHENFTTHKPYSHFKCPLTGKVMSDPVLISGGYTYEREAIEREIARGGLRDPITGQVLQDYLLTPNHALYFTINLWRQQNYVVRILKSKIKLETRLDSEQLRALADLSELCKESVNDKKWIIFESLLPLILEALKPEDIERRALCFSVLLAVVKDSN</sequence>
<accession>A0AA38GD32</accession>
<dbReference type="PANTHER" id="PTHR45958">
    <property type="entry name" value="RING-TYPE E3 UBIQUITIN TRANSFERASE"/>
    <property type="match status" value="1"/>
</dbReference>
<dbReference type="GO" id="GO:0016567">
    <property type="term" value="P:protein ubiquitination"/>
    <property type="evidence" value="ECO:0007669"/>
    <property type="project" value="InterPro"/>
</dbReference>
<dbReference type="InterPro" id="IPR003613">
    <property type="entry name" value="Ubox_domain"/>
</dbReference>
<proteinExistence type="predicted"/>
<feature type="domain" description="U-box" evidence="3">
    <location>
        <begin position="76"/>
        <end position="150"/>
    </location>
</feature>
<name>A0AA38GD32_TAXCH</name>
<dbReference type="SMART" id="SM00504">
    <property type="entry name" value="Ubox"/>
    <property type="match status" value="1"/>
</dbReference>
<dbReference type="AlphaFoldDB" id="A0AA38GD32"/>
<keyword evidence="5" id="KW-1185">Reference proteome</keyword>
<dbReference type="PANTHER" id="PTHR45958:SF15">
    <property type="entry name" value="RING-TYPE E3 UBIQUITIN TRANSFERASE"/>
    <property type="match status" value="1"/>
</dbReference>
<dbReference type="EMBL" id="JAHRHJ020000004">
    <property type="protein sequence ID" value="KAH9319514.1"/>
    <property type="molecule type" value="Genomic_DNA"/>
</dbReference>
<comment type="pathway">
    <text evidence="1">Protein modification; protein ubiquitination.</text>
</comment>
<evidence type="ECO:0000313" key="5">
    <source>
        <dbReference type="Proteomes" id="UP000824469"/>
    </source>
</evidence>
<evidence type="ECO:0000313" key="4">
    <source>
        <dbReference type="EMBL" id="KAH9319514.1"/>
    </source>
</evidence>
<dbReference type="GO" id="GO:0004842">
    <property type="term" value="F:ubiquitin-protein transferase activity"/>
    <property type="evidence" value="ECO:0007669"/>
    <property type="project" value="InterPro"/>
</dbReference>
<dbReference type="CDD" id="cd16655">
    <property type="entry name" value="RING-Ubox_WDSUB1-like"/>
    <property type="match status" value="1"/>
</dbReference>
<dbReference type="Gene3D" id="3.30.40.10">
    <property type="entry name" value="Zinc/RING finger domain, C3HC4 (zinc finger)"/>
    <property type="match status" value="1"/>
</dbReference>
<dbReference type="InterPro" id="IPR052608">
    <property type="entry name" value="U-box_domain_protein"/>
</dbReference>